<name>A0A177EDR3_9MICR</name>
<dbReference type="AlphaFoldDB" id="A0A177EDR3"/>
<proteinExistence type="predicted"/>
<protein>
    <submittedName>
        <fullName evidence="2">Uncharacterized protein</fullName>
    </submittedName>
</protein>
<sequence length="611" mass="68856">MHCFTVDRFREERFSLKEFLDEIYRLSRSSLPQAQTILAQSQEMYKLKDALEYKEQELLHSTELSTEAYDMKEEIESVANSLSSLHLSPESDAFCLLVRERNTAQKKLRFIEYLAMLESHALGDALKASGEWLVLAEFFSLFRGCSGLSEPLQAEAAQMEAKLKRRVQKEYTTKLDASEIEEAAALTPVLFLLQSLEFSVDYLLQTSGEQPQYVSAPCRPLELLQSQRMPSLQAYLQKATGTVTKKVTLSKALLLKVEKQGVGGSAGIDYSYTFKVFEKVAGKVLTPLLDDLSATSDVCEYLIKTEAILKQVLSLKVAVSALLPEARDKIKQCQLLQVSSSDLLNKEIEAIQRVTDMLVGKKSSVYTINTLPLGESTSDIDTLFKLLALCRRSMLRGRLFEFSIQETKTLFISYFSSVSLIISKKSNYSKSFIFLSLHLTLVLITTTVFTNGTSPKEKEVLDLLVKKFLTEENQRSQAIYRKEKALLHQEVLSLAVQVKTKEVIEQLNSSFKYVANTEIFDAVVEDTLLGIAAALKKHVLPDPDTKKYLGLVKELRKYAKKLEAYETQKELARLKRLIEASLVDPEDKERILGALDATPEERAALSPKPLE</sequence>
<gene>
    <name evidence="2" type="ORF">NEDG_01375</name>
</gene>
<dbReference type="GeneID" id="93647725"/>
<reference evidence="2 3" key="1">
    <citation type="submission" date="2016-02" db="EMBL/GenBank/DDBJ databases">
        <title>Discovery of a natural microsporidian pathogen with a broad tissue tropism in Caenorhabditis elegans.</title>
        <authorList>
            <person name="Luallen R.J."/>
            <person name="Reinke A.W."/>
            <person name="Tong L."/>
            <person name="Botts M.R."/>
            <person name="Felix M.-A."/>
            <person name="Troemel E.R."/>
        </authorList>
    </citation>
    <scope>NUCLEOTIDE SEQUENCE [LARGE SCALE GENOMIC DNA]</scope>
    <source>
        <strain evidence="2 3">JUm2807</strain>
    </source>
</reference>
<organism evidence="2 3">
    <name type="scientific">Nematocida displodere</name>
    <dbReference type="NCBI Taxonomy" id="1805483"/>
    <lineage>
        <taxon>Eukaryota</taxon>
        <taxon>Fungi</taxon>
        <taxon>Fungi incertae sedis</taxon>
        <taxon>Microsporidia</taxon>
        <taxon>Nematocida</taxon>
    </lineage>
</organism>
<dbReference type="OrthoDB" id="2188734at2759"/>
<comment type="caution">
    <text evidence="2">The sequence shown here is derived from an EMBL/GenBank/DDBJ whole genome shotgun (WGS) entry which is preliminary data.</text>
</comment>
<dbReference type="RefSeq" id="XP_067543981.1">
    <property type="nucleotide sequence ID" value="XM_067688793.1"/>
</dbReference>
<keyword evidence="3" id="KW-1185">Reference proteome</keyword>
<evidence type="ECO:0000313" key="2">
    <source>
        <dbReference type="EMBL" id="OAG29302.1"/>
    </source>
</evidence>
<keyword evidence="1" id="KW-0175">Coiled coil</keyword>
<feature type="coiled-coil region" evidence="1">
    <location>
        <begin position="548"/>
        <end position="575"/>
    </location>
</feature>
<evidence type="ECO:0000313" key="3">
    <source>
        <dbReference type="Proteomes" id="UP000185944"/>
    </source>
</evidence>
<accession>A0A177EDR3</accession>
<evidence type="ECO:0000256" key="1">
    <source>
        <dbReference type="SAM" id="Coils"/>
    </source>
</evidence>
<dbReference type="Proteomes" id="UP000185944">
    <property type="component" value="Unassembled WGS sequence"/>
</dbReference>
<dbReference type="VEuPathDB" id="MicrosporidiaDB:NEDG_01375"/>
<dbReference type="EMBL" id="LTDL01000041">
    <property type="protein sequence ID" value="OAG29302.1"/>
    <property type="molecule type" value="Genomic_DNA"/>
</dbReference>